<reference evidence="3" key="1">
    <citation type="submission" date="2013-07" db="EMBL/GenBank/DDBJ databases">
        <title>The Genome Sequence of Cryptococcus dejecticola CBS10117.</title>
        <authorList>
            <consortium name="The Broad Institute Genome Sequencing Platform"/>
            <person name="Cuomo C."/>
            <person name="Litvintseva A."/>
            <person name="Chen Y."/>
            <person name="Heitman J."/>
            <person name="Sun S."/>
            <person name="Springer D."/>
            <person name="Dromer F."/>
            <person name="Young S.K."/>
            <person name="Zeng Q."/>
            <person name="Gargeya S."/>
            <person name="Fitzgerald M."/>
            <person name="Abouelleil A."/>
            <person name="Alvarado L."/>
            <person name="Berlin A.M."/>
            <person name="Chapman S.B."/>
            <person name="Dewar J."/>
            <person name="Goldberg J."/>
            <person name="Griggs A."/>
            <person name="Gujja S."/>
            <person name="Hansen M."/>
            <person name="Howarth C."/>
            <person name="Imamovic A."/>
            <person name="Larimer J."/>
            <person name="McCowan C."/>
            <person name="Murphy C."/>
            <person name="Pearson M."/>
            <person name="Priest M."/>
            <person name="Roberts A."/>
            <person name="Saif S."/>
            <person name="Shea T."/>
            <person name="Sykes S."/>
            <person name="Wortman J."/>
            <person name="Nusbaum C."/>
            <person name="Birren B."/>
        </authorList>
    </citation>
    <scope>NUCLEOTIDE SEQUENCE [LARGE SCALE GENOMIC DNA]</scope>
    <source>
        <strain evidence="3">CBS 10117</strain>
    </source>
</reference>
<evidence type="ECO:0000256" key="2">
    <source>
        <dbReference type="SAM" id="MobiDB-lite"/>
    </source>
</evidence>
<name>A0A1A6AF19_9TREE</name>
<sequence>MSSSSSLSDIEGTPPSISVDERGSNSSHTTHDEPPNGSVSLTNQPGPLDDDSDLTDLSDIEMADEHVKVKKEREASSCSVEEAPTKKRKASDKQYPDPDPESDYKAKPFKRKAKKAKKKSSDRKSADSGSSKSQNKSKKRKDDRKATGDHKKKTILAKEVHWKDIPDWGDRKDCPLLALPPDILDSCFGLTSGLTVRDYISLAGVSRYFRDQFTPEVFNSICWAKKVRHTFRGHWGLNVVQKPDNATAGIHIFSRSVEDWKVEKPKNRLKYGTPAHYIPSGSRERWSQAQYIVYKEEQAKWQAKERKRTIQDLKEKIRTQELEGKKDYEYVHLGGRSRTVLGTVSGRKNGEAAVEKDARGLPIVIKKQSTSEGNLDAGPVIDESILTTPELPQRTFKGRRRWKVPEPDTEDEYEISPHLFLKEGEIERFDHWPNRWRALAVNWINSQRINKTDAKWKYKVTDAELLSLSHLLTVSGFSNPFE</sequence>
<dbReference type="OrthoDB" id="68328at2759"/>
<feature type="coiled-coil region" evidence="1">
    <location>
        <begin position="296"/>
        <end position="323"/>
    </location>
</feature>
<feature type="compositionally biased region" description="Acidic residues" evidence="2">
    <location>
        <begin position="48"/>
        <end position="62"/>
    </location>
</feature>
<dbReference type="RefSeq" id="XP_018266498.2">
    <property type="nucleotide sequence ID" value="XM_018403844.2"/>
</dbReference>
<evidence type="ECO:0000256" key="1">
    <source>
        <dbReference type="SAM" id="Coils"/>
    </source>
</evidence>
<keyword evidence="1" id="KW-0175">Coiled coil</keyword>
<dbReference type="VEuPathDB" id="FungiDB:I303_00473"/>
<dbReference type="KEGG" id="kdj:28964172"/>
<feature type="compositionally biased region" description="Basic and acidic residues" evidence="2">
    <location>
        <begin position="63"/>
        <end position="75"/>
    </location>
</feature>
<feature type="compositionally biased region" description="Basic and acidic residues" evidence="2">
    <location>
        <begin position="91"/>
        <end position="106"/>
    </location>
</feature>
<proteinExistence type="predicted"/>
<evidence type="ECO:0000313" key="3">
    <source>
        <dbReference type="EMBL" id="OBR88656.1"/>
    </source>
</evidence>
<gene>
    <name evidence="3" type="ORF">I303_00473</name>
</gene>
<accession>A0A1A6AF19</accession>
<dbReference type="AlphaFoldDB" id="A0A1A6AF19"/>
<feature type="compositionally biased region" description="Basic residues" evidence="2">
    <location>
        <begin position="107"/>
        <end position="121"/>
    </location>
</feature>
<dbReference type="GeneID" id="28964172"/>
<feature type="compositionally biased region" description="Basic and acidic residues" evidence="2">
    <location>
        <begin position="19"/>
        <end position="34"/>
    </location>
</feature>
<protein>
    <submittedName>
        <fullName evidence="3">Uncharacterized protein</fullName>
    </submittedName>
</protein>
<dbReference type="EMBL" id="KI894027">
    <property type="protein sequence ID" value="OBR88656.1"/>
    <property type="molecule type" value="Genomic_DNA"/>
</dbReference>
<organism evidence="3">
    <name type="scientific">Kwoniella dejecticola CBS 10117</name>
    <dbReference type="NCBI Taxonomy" id="1296121"/>
    <lineage>
        <taxon>Eukaryota</taxon>
        <taxon>Fungi</taxon>
        <taxon>Dikarya</taxon>
        <taxon>Basidiomycota</taxon>
        <taxon>Agaricomycotina</taxon>
        <taxon>Tremellomycetes</taxon>
        <taxon>Tremellales</taxon>
        <taxon>Cryptococcaceae</taxon>
        <taxon>Kwoniella</taxon>
    </lineage>
</organism>
<feature type="region of interest" description="Disordered" evidence="2">
    <location>
        <begin position="1"/>
        <end position="152"/>
    </location>
</feature>
<dbReference type="STRING" id="1296121.A0A1A6AF19"/>